<evidence type="ECO:0000313" key="1">
    <source>
        <dbReference type="EMBL" id="PIO37293.1"/>
    </source>
</evidence>
<name>A0A2G9SCP8_AQUCT</name>
<proteinExistence type="predicted"/>
<dbReference type="AlphaFoldDB" id="A0A2G9SCP8"/>
<dbReference type="Proteomes" id="UP000228934">
    <property type="component" value="Unassembled WGS sequence"/>
</dbReference>
<organism evidence="1 2">
    <name type="scientific">Aquarana catesbeiana</name>
    <name type="common">American bullfrog</name>
    <name type="synonym">Rana catesbeiana</name>
    <dbReference type="NCBI Taxonomy" id="8400"/>
    <lineage>
        <taxon>Eukaryota</taxon>
        <taxon>Metazoa</taxon>
        <taxon>Chordata</taxon>
        <taxon>Craniata</taxon>
        <taxon>Vertebrata</taxon>
        <taxon>Euteleostomi</taxon>
        <taxon>Amphibia</taxon>
        <taxon>Batrachia</taxon>
        <taxon>Anura</taxon>
        <taxon>Neobatrachia</taxon>
        <taxon>Ranoidea</taxon>
        <taxon>Ranidae</taxon>
        <taxon>Aquarana</taxon>
    </lineage>
</organism>
<gene>
    <name evidence="1" type="ORF">AB205_0033210</name>
</gene>
<keyword evidence="2" id="KW-1185">Reference proteome</keyword>
<reference evidence="2" key="1">
    <citation type="journal article" date="2017" name="Nat. Commun.">
        <title>The North American bullfrog draft genome provides insight into hormonal regulation of long noncoding RNA.</title>
        <authorList>
            <person name="Hammond S.A."/>
            <person name="Warren R.L."/>
            <person name="Vandervalk B.P."/>
            <person name="Kucuk E."/>
            <person name="Khan H."/>
            <person name="Gibb E.A."/>
            <person name="Pandoh P."/>
            <person name="Kirk H."/>
            <person name="Zhao Y."/>
            <person name="Jones M."/>
            <person name="Mungall A.J."/>
            <person name="Coope R."/>
            <person name="Pleasance S."/>
            <person name="Moore R.A."/>
            <person name="Holt R.A."/>
            <person name="Round J.M."/>
            <person name="Ohora S."/>
            <person name="Walle B.V."/>
            <person name="Veldhoen N."/>
            <person name="Helbing C.C."/>
            <person name="Birol I."/>
        </authorList>
    </citation>
    <scope>NUCLEOTIDE SEQUENCE [LARGE SCALE GENOMIC DNA]</scope>
</reference>
<protein>
    <submittedName>
        <fullName evidence="1">Uncharacterized protein</fullName>
    </submittedName>
</protein>
<dbReference type="EMBL" id="KV925193">
    <property type="protein sequence ID" value="PIO37293.1"/>
    <property type="molecule type" value="Genomic_DNA"/>
</dbReference>
<accession>A0A2G9SCP8</accession>
<sequence length="89" mass="10257">MVGTVFWEGGELPIARGSERKWEWWIEKGLDPPSSHELRNKNTCKLVIAQSIHMGTKSQSERVQSAFNCSQYRHIKKANAFHNTPFDRA</sequence>
<evidence type="ECO:0000313" key="2">
    <source>
        <dbReference type="Proteomes" id="UP000228934"/>
    </source>
</evidence>